<dbReference type="SUPFAM" id="SSF46689">
    <property type="entry name" value="Homeodomain-like"/>
    <property type="match status" value="1"/>
</dbReference>
<reference evidence="2" key="1">
    <citation type="submission" date="2023-06" db="EMBL/GenBank/DDBJ databases">
        <authorList>
            <person name="Kurt Z."/>
        </authorList>
    </citation>
    <scope>NUCLEOTIDE SEQUENCE</scope>
</reference>
<accession>A0AA86TYR7</accession>
<keyword evidence="4" id="KW-1185">Reference proteome</keyword>
<evidence type="ECO:0000313" key="4">
    <source>
        <dbReference type="Proteomes" id="UP001642409"/>
    </source>
</evidence>
<gene>
    <name evidence="2" type="ORF">HINF_LOCUS21121</name>
    <name evidence="3" type="ORF">HINF_LOCUS78199</name>
</gene>
<dbReference type="Pfam" id="PF00249">
    <property type="entry name" value="Myb_DNA-binding"/>
    <property type="match status" value="1"/>
</dbReference>
<organism evidence="2">
    <name type="scientific">Hexamita inflata</name>
    <dbReference type="NCBI Taxonomy" id="28002"/>
    <lineage>
        <taxon>Eukaryota</taxon>
        <taxon>Metamonada</taxon>
        <taxon>Diplomonadida</taxon>
        <taxon>Hexamitidae</taxon>
        <taxon>Hexamitinae</taxon>
        <taxon>Hexamita</taxon>
    </lineage>
</organism>
<keyword evidence="2" id="KW-0238">DNA-binding</keyword>
<dbReference type="PROSITE" id="PS50090">
    <property type="entry name" value="MYB_LIKE"/>
    <property type="match status" value="1"/>
</dbReference>
<protein>
    <submittedName>
        <fullName evidence="2">Myb-like DNA-binding domain-containing protein</fullName>
    </submittedName>
    <submittedName>
        <fullName evidence="3">Myb-like_DNA-binding domain-containing protein</fullName>
    </submittedName>
</protein>
<feature type="domain" description="Myb-like" evidence="1">
    <location>
        <begin position="1"/>
        <end position="49"/>
    </location>
</feature>
<evidence type="ECO:0000313" key="3">
    <source>
        <dbReference type="EMBL" id="CAL6114696.1"/>
    </source>
</evidence>
<dbReference type="EMBL" id="CAXDID020000818">
    <property type="protein sequence ID" value="CAL6114696.1"/>
    <property type="molecule type" value="Genomic_DNA"/>
</dbReference>
<dbReference type="GO" id="GO:0003677">
    <property type="term" value="F:DNA binding"/>
    <property type="evidence" value="ECO:0007669"/>
    <property type="project" value="UniProtKB-KW"/>
</dbReference>
<dbReference type="EMBL" id="CATOUU010000536">
    <property type="protein sequence ID" value="CAI9933476.1"/>
    <property type="molecule type" value="Genomic_DNA"/>
</dbReference>
<evidence type="ECO:0000259" key="1">
    <source>
        <dbReference type="PROSITE" id="PS50090"/>
    </source>
</evidence>
<dbReference type="InterPro" id="IPR009057">
    <property type="entry name" value="Homeodomain-like_sf"/>
</dbReference>
<reference evidence="3 4" key="2">
    <citation type="submission" date="2024-07" db="EMBL/GenBank/DDBJ databases">
        <authorList>
            <person name="Akdeniz Z."/>
        </authorList>
    </citation>
    <scope>NUCLEOTIDE SEQUENCE [LARGE SCALE GENOMIC DNA]</scope>
</reference>
<dbReference type="Gene3D" id="1.10.10.60">
    <property type="entry name" value="Homeodomain-like"/>
    <property type="match status" value="1"/>
</dbReference>
<dbReference type="SMART" id="SM00717">
    <property type="entry name" value="SANT"/>
    <property type="match status" value="1"/>
</dbReference>
<name>A0AA86TYR7_9EUKA</name>
<dbReference type="CDD" id="cd00167">
    <property type="entry name" value="SANT"/>
    <property type="match status" value="1"/>
</dbReference>
<evidence type="ECO:0000313" key="2">
    <source>
        <dbReference type="EMBL" id="CAI9933476.1"/>
    </source>
</evidence>
<comment type="caution">
    <text evidence="2">The sequence shown here is derived from an EMBL/GenBank/DDBJ whole genome shotgun (WGS) entry which is preliminary data.</text>
</comment>
<dbReference type="InterPro" id="IPR001005">
    <property type="entry name" value="SANT/Myb"/>
</dbReference>
<proteinExistence type="predicted"/>
<sequence>MSYKKWTHDEELKLKLAVDKYGNDWDVICAEEFPHRRVVCLKNKYYSRIYNNPAFDCQQDKAKKVVSTSSSADQKEELNQCYILQFIFSRLYQEEYKKVRIQYNIVQPKFIQIIHI</sequence>
<dbReference type="Proteomes" id="UP001642409">
    <property type="component" value="Unassembled WGS sequence"/>
</dbReference>
<dbReference type="AlphaFoldDB" id="A0AA86TYR7"/>